<dbReference type="PROSITE" id="PS50994">
    <property type="entry name" value="INTEGRASE"/>
    <property type="match status" value="1"/>
</dbReference>
<accession>A0AAF0QP84</accession>
<dbReference type="InterPro" id="IPR001584">
    <property type="entry name" value="Integrase_cat-core"/>
</dbReference>
<feature type="domain" description="Integrase catalytic" evidence="1">
    <location>
        <begin position="87"/>
        <end position="187"/>
    </location>
</feature>
<dbReference type="SUPFAM" id="SSF53098">
    <property type="entry name" value="Ribonuclease H-like"/>
    <property type="match status" value="1"/>
</dbReference>
<evidence type="ECO:0000259" key="1">
    <source>
        <dbReference type="PROSITE" id="PS50994"/>
    </source>
</evidence>
<keyword evidence="3" id="KW-1185">Reference proteome</keyword>
<dbReference type="GO" id="GO:0015074">
    <property type="term" value="P:DNA integration"/>
    <property type="evidence" value="ECO:0007669"/>
    <property type="project" value="InterPro"/>
</dbReference>
<dbReference type="Gene3D" id="1.10.340.70">
    <property type="match status" value="1"/>
</dbReference>
<sequence>MAFEQEGDSVLRYQRRLCVPKVDELQEREAHSSKYSIHTGSTNMYRDLREVYWWSSMKRHIAEFVAKCPNCQQVKVEHQRPGGMAQNIDLPKWKWEIINMDFTTGLPRSRRHHDSIWVIVDQMTKSAHFLPVKTTYSAEDYVRLYIQEIVRLHGVPVSIISDRGVQFTTQFWKSFQKGLGSKALYGRRCTSPIGWFDVGEDGLIGPDLVHQAMENVKTIQERLKAAQSRHKSYTVVRSRDLEFKVDDWVYLKVSPMKGVMRFGKKGELTPGILVLTGYPR</sequence>
<dbReference type="PANTHER" id="PTHR45835:SF91">
    <property type="entry name" value="RETROTRANSPOSON, TY3-GYPSY SUBCLASS-LIKE PROTEIN"/>
    <property type="match status" value="1"/>
</dbReference>
<dbReference type="Pfam" id="PF17921">
    <property type="entry name" value="Integrase_H2C2"/>
    <property type="match status" value="1"/>
</dbReference>
<organism evidence="2 3">
    <name type="scientific">Solanum verrucosum</name>
    <dbReference type="NCBI Taxonomy" id="315347"/>
    <lineage>
        <taxon>Eukaryota</taxon>
        <taxon>Viridiplantae</taxon>
        <taxon>Streptophyta</taxon>
        <taxon>Embryophyta</taxon>
        <taxon>Tracheophyta</taxon>
        <taxon>Spermatophyta</taxon>
        <taxon>Magnoliopsida</taxon>
        <taxon>eudicotyledons</taxon>
        <taxon>Gunneridae</taxon>
        <taxon>Pentapetalae</taxon>
        <taxon>asterids</taxon>
        <taxon>lamiids</taxon>
        <taxon>Solanales</taxon>
        <taxon>Solanaceae</taxon>
        <taxon>Solanoideae</taxon>
        <taxon>Solaneae</taxon>
        <taxon>Solanum</taxon>
    </lineage>
</organism>
<dbReference type="InterPro" id="IPR041588">
    <property type="entry name" value="Integrase_H2C2"/>
</dbReference>
<dbReference type="AlphaFoldDB" id="A0AAF0QP84"/>
<dbReference type="EMBL" id="CP133615">
    <property type="protein sequence ID" value="WMV24236.1"/>
    <property type="molecule type" value="Genomic_DNA"/>
</dbReference>
<dbReference type="Gene3D" id="3.30.420.10">
    <property type="entry name" value="Ribonuclease H-like superfamily/Ribonuclease H"/>
    <property type="match status" value="1"/>
</dbReference>
<protein>
    <recommendedName>
        <fullName evidence="1">Integrase catalytic domain-containing protein</fullName>
    </recommendedName>
</protein>
<dbReference type="InterPro" id="IPR012337">
    <property type="entry name" value="RNaseH-like_sf"/>
</dbReference>
<dbReference type="PANTHER" id="PTHR45835">
    <property type="entry name" value="YALI0A06105P"/>
    <property type="match status" value="1"/>
</dbReference>
<gene>
    <name evidence="2" type="ORF">MTR67_017621</name>
</gene>
<evidence type="ECO:0000313" key="3">
    <source>
        <dbReference type="Proteomes" id="UP001234989"/>
    </source>
</evidence>
<evidence type="ECO:0000313" key="2">
    <source>
        <dbReference type="EMBL" id="WMV24236.1"/>
    </source>
</evidence>
<dbReference type="Proteomes" id="UP001234989">
    <property type="component" value="Chromosome 4"/>
</dbReference>
<name>A0AAF0QP84_SOLVR</name>
<dbReference type="GO" id="GO:0003676">
    <property type="term" value="F:nucleic acid binding"/>
    <property type="evidence" value="ECO:0007669"/>
    <property type="project" value="InterPro"/>
</dbReference>
<reference evidence="2" key="1">
    <citation type="submission" date="2023-08" db="EMBL/GenBank/DDBJ databases">
        <title>A de novo genome assembly of Solanum verrucosum Schlechtendal, a Mexican diploid species geographically isolated from the other diploid A-genome species in potato relatives.</title>
        <authorList>
            <person name="Hosaka K."/>
        </authorList>
    </citation>
    <scope>NUCLEOTIDE SEQUENCE</scope>
    <source>
        <tissue evidence="2">Young leaves</tissue>
    </source>
</reference>
<proteinExistence type="predicted"/>
<dbReference type="InterPro" id="IPR036397">
    <property type="entry name" value="RNaseH_sf"/>
</dbReference>